<dbReference type="InterPro" id="IPR004636">
    <property type="entry name" value="AcOrn/SuccOrn_fam"/>
</dbReference>
<dbReference type="UniPathway" id="UPA00068">
    <property type="reaction ID" value="UER00109"/>
</dbReference>
<evidence type="ECO:0000256" key="6">
    <source>
        <dbReference type="ARBA" id="ARBA00022576"/>
    </source>
</evidence>
<dbReference type="Proteomes" id="UP000193218">
    <property type="component" value="Unassembled WGS sequence"/>
</dbReference>
<dbReference type="GO" id="GO:0005759">
    <property type="term" value="C:mitochondrial matrix"/>
    <property type="evidence" value="ECO:0007669"/>
    <property type="project" value="TreeGrafter"/>
</dbReference>
<dbReference type="PIRSF" id="PIRSF000521">
    <property type="entry name" value="Transaminase_4ab_Lys_Orn"/>
    <property type="match status" value="1"/>
</dbReference>
<dbReference type="STRING" id="4999.A0A1Y1UU23"/>
<keyword evidence="9 10" id="KW-0663">Pyridoxal phosphate</keyword>
<dbReference type="NCBIfam" id="TIGR00707">
    <property type="entry name" value="argD"/>
    <property type="match status" value="1"/>
</dbReference>
<evidence type="ECO:0000256" key="5">
    <source>
        <dbReference type="ARBA" id="ARBA00012919"/>
    </source>
</evidence>
<name>A0A1Y1UU23_9TREE</name>
<dbReference type="InterPro" id="IPR015424">
    <property type="entry name" value="PyrdxlP-dep_Trfase"/>
</dbReference>
<dbReference type="PROSITE" id="PS00600">
    <property type="entry name" value="AA_TRANSFER_CLASS_3"/>
    <property type="match status" value="1"/>
</dbReference>
<evidence type="ECO:0000256" key="7">
    <source>
        <dbReference type="ARBA" id="ARBA00022605"/>
    </source>
</evidence>
<evidence type="ECO:0000256" key="8">
    <source>
        <dbReference type="ARBA" id="ARBA00022679"/>
    </source>
</evidence>
<sequence length="483" mass="52051">MSFHRALAGSSRVPGRPAARILLQRTYASAKATAGKCHEATHPDECPPETADLMESHSRYLLNTYARPPLMFDRGSGLSLWDTSGREYLDFSAGIAVTGLGHSDEGFNKVLAEQSAKVSHISNLYWNKYAGELAKDLVEATRKHGGLGLSKEGGDGAKVFFANSGAEANEGALKFARKYGKDAAAAVAVSGKDKALDKSGIVCFTNAFHGRTMGAISCTPNPKYQAPFAPLIPNIRVGQYNDMDEKRMLELVDESVCGVIVEPIQGEGGVGTGKVEWLEMLGKRCRKVGAVLIFDEIQCGMFRTGEMWRHSSFPKDAQPDMVTTAKALGNGFPIGAILVRDHVAEVISIGSHGTTFGGQPLAVRMGHYVFSRLSEPSFVKSVNETAAHLDSLLEGLSKSFSSLITDEKRGKGFIRGIAFKDESHPAELVRLARERGLLLLTAGKDAVRLVPALIVTKEQCDKAVAIMESCLSIMQEKSTSKAK</sequence>
<evidence type="ECO:0000256" key="3">
    <source>
        <dbReference type="ARBA" id="ARBA00005024"/>
    </source>
</evidence>
<dbReference type="OrthoDB" id="10260828at2759"/>
<keyword evidence="8" id="KW-0808">Transferase</keyword>
<comment type="subcellular location">
    <subcellularLocation>
        <location evidence="2">Mitochondrion</location>
    </subcellularLocation>
</comment>
<dbReference type="InParanoid" id="A0A1Y1UU23"/>
<keyword evidence="7" id="KW-0028">Amino-acid biosynthesis</keyword>
<organism evidence="11 12">
    <name type="scientific">Kockovaella imperatae</name>
    <dbReference type="NCBI Taxonomy" id="4999"/>
    <lineage>
        <taxon>Eukaryota</taxon>
        <taxon>Fungi</taxon>
        <taxon>Dikarya</taxon>
        <taxon>Basidiomycota</taxon>
        <taxon>Agaricomycotina</taxon>
        <taxon>Tremellomycetes</taxon>
        <taxon>Tremellales</taxon>
        <taxon>Cuniculitremaceae</taxon>
        <taxon>Kockovaella</taxon>
    </lineage>
</organism>
<evidence type="ECO:0000313" key="11">
    <source>
        <dbReference type="EMBL" id="ORX41034.1"/>
    </source>
</evidence>
<evidence type="ECO:0000256" key="10">
    <source>
        <dbReference type="RuleBase" id="RU003560"/>
    </source>
</evidence>
<dbReference type="GO" id="GO:0006526">
    <property type="term" value="P:L-arginine biosynthetic process"/>
    <property type="evidence" value="ECO:0007669"/>
    <property type="project" value="UniProtKB-UniPathway"/>
</dbReference>
<dbReference type="AlphaFoldDB" id="A0A1Y1UU23"/>
<comment type="cofactor">
    <cofactor evidence="1">
        <name>pyridoxal 5'-phosphate</name>
        <dbReference type="ChEBI" id="CHEBI:597326"/>
    </cofactor>
</comment>
<evidence type="ECO:0000256" key="4">
    <source>
        <dbReference type="ARBA" id="ARBA00008954"/>
    </source>
</evidence>
<dbReference type="InterPro" id="IPR050103">
    <property type="entry name" value="Class-III_PLP-dep_AT"/>
</dbReference>
<dbReference type="GO" id="GO:0003992">
    <property type="term" value="F:N2-acetyl-L-ornithine:2-oxoglutarate 5-aminotransferase activity"/>
    <property type="evidence" value="ECO:0007669"/>
    <property type="project" value="UniProtKB-EC"/>
</dbReference>
<dbReference type="InterPro" id="IPR049704">
    <property type="entry name" value="Aminotrans_3_PPA_site"/>
</dbReference>
<evidence type="ECO:0000313" key="12">
    <source>
        <dbReference type="Proteomes" id="UP000193218"/>
    </source>
</evidence>
<dbReference type="Gene3D" id="3.40.640.10">
    <property type="entry name" value="Type I PLP-dependent aspartate aminotransferase-like (Major domain)"/>
    <property type="match status" value="1"/>
</dbReference>
<dbReference type="EC" id="2.6.1.11" evidence="5"/>
<comment type="caution">
    <text evidence="11">The sequence shown here is derived from an EMBL/GenBank/DDBJ whole genome shotgun (WGS) entry which is preliminary data.</text>
</comment>
<comment type="pathway">
    <text evidence="3">Amino-acid biosynthesis; L-arginine biosynthesis; N(2)-acetyl-L-ornithine from L-glutamate: step 4/4.</text>
</comment>
<dbReference type="FunFam" id="3.40.640.10:FF:000004">
    <property type="entry name" value="Acetylornithine aminotransferase"/>
    <property type="match status" value="1"/>
</dbReference>
<dbReference type="RefSeq" id="XP_021874713.1">
    <property type="nucleotide sequence ID" value="XM_022013742.1"/>
</dbReference>
<dbReference type="EMBL" id="NBSH01000001">
    <property type="protein sequence ID" value="ORX41034.1"/>
    <property type="molecule type" value="Genomic_DNA"/>
</dbReference>
<dbReference type="GeneID" id="33555550"/>
<dbReference type="FunCoup" id="A0A1Y1UU23">
    <property type="interactions" value="143"/>
</dbReference>
<protein>
    <recommendedName>
        <fullName evidence="5">acetylornithine transaminase</fullName>
        <ecNumber evidence="5">2.6.1.11</ecNumber>
    </recommendedName>
</protein>
<dbReference type="PANTHER" id="PTHR11986:SF79">
    <property type="entry name" value="ACETYLORNITHINE AMINOTRANSFERASE, MITOCHONDRIAL"/>
    <property type="match status" value="1"/>
</dbReference>
<evidence type="ECO:0000256" key="1">
    <source>
        <dbReference type="ARBA" id="ARBA00001933"/>
    </source>
</evidence>
<comment type="similarity">
    <text evidence="4 10">Belongs to the class-III pyridoxal-phosphate-dependent aminotransferase family.</text>
</comment>
<gene>
    <name evidence="11" type="ORF">BD324DRAFT_586201</name>
</gene>
<dbReference type="InterPro" id="IPR015421">
    <property type="entry name" value="PyrdxlP-dep_Trfase_major"/>
</dbReference>
<dbReference type="PANTHER" id="PTHR11986">
    <property type="entry name" value="AMINOTRANSFERASE CLASS III"/>
    <property type="match status" value="1"/>
</dbReference>
<dbReference type="GO" id="GO:0042802">
    <property type="term" value="F:identical protein binding"/>
    <property type="evidence" value="ECO:0007669"/>
    <property type="project" value="TreeGrafter"/>
</dbReference>
<dbReference type="Gene3D" id="3.90.1150.10">
    <property type="entry name" value="Aspartate Aminotransferase, domain 1"/>
    <property type="match status" value="1"/>
</dbReference>
<proteinExistence type="inferred from homology"/>
<keyword evidence="6" id="KW-0032">Aminotransferase</keyword>
<dbReference type="Pfam" id="PF00202">
    <property type="entry name" value="Aminotran_3"/>
    <property type="match status" value="1"/>
</dbReference>
<accession>A0A1Y1UU23</accession>
<evidence type="ECO:0000256" key="9">
    <source>
        <dbReference type="ARBA" id="ARBA00022898"/>
    </source>
</evidence>
<dbReference type="InterPro" id="IPR015422">
    <property type="entry name" value="PyrdxlP-dep_Trfase_small"/>
</dbReference>
<keyword evidence="12" id="KW-1185">Reference proteome</keyword>
<reference evidence="11 12" key="1">
    <citation type="submission" date="2017-03" db="EMBL/GenBank/DDBJ databases">
        <title>Widespread Adenine N6-methylation of Active Genes in Fungi.</title>
        <authorList>
            <consortium name="DOE Joint Genome Institute"/>
            <person name="Mondo S.J."/>
            <person name="Dannebaum R.O."/>
            <person name="Kuo R.C."/>
            <person name="Louie K.B."/>
            <person name="Bewick A.J."/>
            <person name="Labutti K."/>
            <person name="Haridas S."/>
            <person name="Kuo A."/>
            <person name="Salamov A."/>
            <person name="Ahrendt S.R."/>
            <person name="Lau R."/>
            <person name="Bowen B.P."/>
            <person name="Lipzen A."/>
            <person name="Sullivan W."/>
            <person name="Andreopoulos W.B."/>
            <person name="Clum A."/>
            <person name="Lindquist E."/>
            <person name="Daum C."/>
            <person name="Northen T.R."/>
            <person name="Ramamoorthy G."/>
            <person name="Schmitz R.J."/>
            <person name="Gryganskyi A."/>
            <person name="Culley D."/>
            <person name="Magnuson J."/>
            <person name="James T.Y."/>
            <person name="O'Malley M.A."/>
            <person name="Stajich J.E."/>
            <person name="Spatafora J.W."/>
            <person name="Visel A."/>
            <person name="Grigoriev I.V."/>
        </authorList>
    </citation>
    <scope>NUCLEOTIDE SEQUENCE [LARGE SCALE GENOMIC DNA]</scope>
    <source>
        <strain evidence="11 12">NRRL Y-17943</strain>
    </source>
</reference>
<dbReference type="InterPro" id="IPR005814">
    <property type="entry name" value="Aminotrans_3"/>
</dbReference>
<dbReference type="GO" id="GO:0030170">
    <property type="term" value="F:pyridoxal phosphate binding"/>
    <property type="evidence" value="ECO:0007669"/>
    <property type="project" value="InterPro"/>
</dbReference>
<dbReference type="CDD" id="cd00610">
    <property type="entry name" value="OAT_like"/>
    <property type="match status" value="1"/>
</dbReference>
<dbReference type="SUPFAM" id="SSF53383">
    <property type="entry name" value="PLP-dependent transferases"/>
    <property type="match status" value="1"/>
</dbReference>
<evidence type="ECO:0000256" key="2">
    <source>
        <dbReference type="ARBA" id="ARBA00004173"/>
    </source>
</evidence>